<evidence type="ECO:0000256" key="3">
    <source>
        <dbReference type="ARBA" id="ARBA00022801"/>
    </source>
</evidence>
<evidence type="ECO:0000256" key="5">
    <source>
        <dbReference type="SAM" id="MobiDB-lite"/>
    </source>
</evidence>
<organism evidence="8">
    <name type="scientific">Streptantibioticus silvisoli</name>
    <dbReference type="NCBI Taxonomy" id="2705255"/>
    <lineage>
        <taxon>Bacteria</taxon>
        <taxon>Bacillati</taxon>
        <taxon>Actinomycetota</taxon>
        <taxon>Actinomycetes</taxon>
        <taxon>Kitasatosporales</taxon>
        <taxon>Streptomycetaceae</taxon>
        <taxon>Streptantibioticus</taxon>
    </lineage>
</organism>
<dbReference type="EMBL" id="JABXJJ020000060">
    <property type="protein sequence ID" value="MDI5974100.1"/>
    <property type="molecule type" value="Genomic_DNA"/>
</dbReference>
<protein>
    <submittedName>
        <fullName evidence="8">NlpC/P60 family protein</fullName>
    </submittedName>
</protein>
<dbReference type="InterPro" id="IPR051794">
    <property type="entry name" value="PG_Endopeptidase_C40"/>
</dbReference>
<dbReference type="InterPro" id="IPR038765">
    <property type="entry name" value="Papain-like_cys_pep_sf"/>
</dbReference>
<evidence type="ECO:0000256" key="1">
    <source>
        <dbReference type="ARBA" id="ARBA00007074"/>
    </source>
</evidence>
<sequence length="543" mass="54760">MRRIAHALMICLSVLFAVLLPTGAASAADGCTAGTNASGQHVYYCGVWLPSGGVPVYASTATGAAVVDHLHTGGTANWFYCQVSGGTASASGYTSSDWARTVGDDHGATGYVPAVYFSGTENTWAGLPACGGSASPPGSACTAGTDLSGDSVTYCPVWVPSGGVPVYASTSAGSTVVDHLHTGGSANWFLCQVNGSSVTVSGYTSSNWAKTVGDDHGATGYVPAVYFTGAQNYWAGVPACGGGSNPPPADGTCTAGTSGSGASVYYCPVWLPSGGVPVYSSTSGTSGVVDHLHTGGSANWFTCQLSGSAITVGGYSSSDWAKTVGDDHGATGYVPAVYFTGSQNYWPSLPKCGTGATPPPPPPTSGGGTTSGSACGDSFTGIQKLTLAMIKSACAQENYIYAWDGGHAATPGATYGTCSPQDGAPNDCNVIGFDCSGLVRYAYYQATGIDALDGYTWGQWTEAQALHPQAVISGAGSGGPSDVANAEASLKPGDVIFYGTNADEHVAIYLGGGKQINAYESGYHVGVTGVDTDITFWGAVRLW</sequence>
<dbReference type="Pfam" id="PF00877">
    <property type="entry name" value="NLPC_P60"/>
    <property type="match status" value="1"/>
</dbReference>
<dbReference type="AlphaFoldDB" id="A0AA90KJ34"/>
<dbReference type="PANTHER" id="PTHR47359:SF3">
    <property type="entry name" value="NLP_P60 DOMAIN-CONTAINING PROTEIN-RELATED"/>
    <property type="match status" value="1"/>
</dbReference>
<evidence type="ECO:0000313" key="8">
    <source>
        <dbReference type="EMBL" id="MDI5974100.1"/>
    </source>
</evidence>
<dbReference type="GO" id="GO:0006508">
    <property type="term" value="P:proteolysis"/>
    <property type="evidence" value="ECO:0007669"/>
    <property type="project" value="UniProtKB-KW"/>
</dbReference>
<evidence type="ECO:0000256" key="2">
    <source>
        <dbReference type="ARBA" id="ARBA00022670"/>
    </source>
</evidence>
<feature type="signal peptide" evidence="6">
    <location>
        <begin position="1"/>
        <end position="27"/>
    </location>
</feature>
<proteinExistence type="inferred from homology"/>
<dbReference type="PROSITE" id="PS51935">
    <property type="entry name" value="NLPC_P60"/>
    <property type="match status" value="1"/>
</dbReference>
<keyword evidence="6" id="KW-0732">Signal</keyword>
<feature type="region of interest" description="Disordered" evidence="5">
    <location>
        <begin position="351"/>
        <end position="372"/>
    </location>
</feature>
<dbReference type="InterPro" id="IPR000064">
    <property type="entry name" value="NLP_P60_dom"/>
</dbReference>
<dbReference type="PANTHER" id="PTHR47359">
    <property type="entry name" value="PEPTIDOGLYCAN DL-ENDOPEPTIDASE CWLO"/>
    <property type="match status" value="1"/>
</dbReference>
<dbReference type="RefSeq" id="WP_271314277.1">
    <property type="nucleotide sequence ID" value="NZ_JABXJJ020000060.1"/>
</dbReference>
<keyword evidence="2" id="KW-0645">Protease</keyword>
<name>A0AA90KJ34_9ACTN</name>
<dbReference type="GO" id="GO:0008234">
    <property type="term" value="F:cysteine-type peptidase activity"/>
    <property type="evidence" value="ECO:0007669"/>
    <property type="project" value="UniProtKB-KW"/>
</dbReference>
<evidence type="ECO:0000256" key="4">
    <source>
        <dbReference type="ARBA" id="ARBA00022807"/>
    </source>
</evidence>
<dbReference type="Gene3D" id="3.90.1720.10">
    <property type="entry name" value="endopeptidase domain like (from Nostoc punctiforme)"/>
    <property type="match status" value="1"/>
</dbReference>
<dbReference type="SUPFAM" id="SSF54001">
    <property type="entry name" value="Cysteine proteinases"/>
    <property type="match status" value="1"/>
</dbReference>
<reference evidence="8" key="1">
    <citation type="submission" date="2023-05" db="EMBL/GenBank/DDBJ databases">
        <title>Streptantibioticus silvisoli sp. nov., acidotolerant actinomycetes 1 from pine litter.</title>
        <authorList>
            <person name="Swiecimska M."/>
            <person name="Golinska P."/>
            <person name="Sangal V."/>
            <person name="Wachnowicz B."/>
            <person name="Goodfellow M."/>
        </authorList>
    </citation>
    <scope>NUCLEOTIDE SEQUENCE</scope>
    <source>
        <strain evidence="8">SL13</strain>
    </source>
</reference>
<comment type="similarity">
    <text evidence="1">Belongs to the peptidase C40 family.</text>
</comment>
<gene>
    <name evidence="8" type="ORF">POF50_032955</name>
</gene>
<feature type="domain" description="NlpC/P60" evidence="7">
    <location>
        <begin position="383"/>
        <end position="543"/>
    </location>
</feature>
<feature type="chain" id="PRO_5041696767" evidence="6">
    <location>
        <begin position="28"/>
        <end position="543"/>
    </location>
</feature>
<keyword evidence="3" id="KW-0378">Hydrolase</keyword>
<comment type="caution">
    <text evidence="8">The sequence shown here is derived from an EMBL/GenBank/DDBJ whole genome shotgun (WGS) entry which is preliminary data.</text>
</comment>
<evidence type="ECO:0000256" key="6">
    <source>
        <dbReference type="SAM" id="SignalP"/>
    </source>
</evidence>
<keyword evidence="4" id="KW-0788">Thiol protease</keyword>
<evidence type="ECO:0000259" key="7">
    <source>
        <dbReference type="PROSITE" id="PS51935"/>
    </source>
</evidence>
<accession>A0AA90KJ34</accession>